<evidence type="ECO:0000256" key="2">
    <source>
        <dbReference type="SAM" id="SignalP"/>
    </source>
</evidence>
<feature type="signal peptide" evidence="2">
    <location>
        <begin position="1"/>
        <end position="21"/>
    </location>
</feature>
<gene>
    <name evidence="4" type="ORF">PIB30_084343</name>
</gene>
<evidence type="ECO:0000313" key="4">
    <source>
        <dbReference type="EMBL" id="MED6151631.1"/>
    </source>
</evidence>
<feature type="chain" id="PRO_5045765562" description="Putative plant transposon protein domain-containing protein" evidence="2">
    <location>
        <begin position="22"/>
        <end position="457"/>
    </location>
</feature>
<evidence type="ECO:0000313" key="5">
    <source>
        <dbReference type="Proteomes" id="UP001341840"/>
    </source>
</evidence>
<name>A0ABU6TUP0_9FABA</name>
<reference evidence="4 5" key="1">
    <citation type="journal article" date="2023" name="Plants (Basel)">
        <title>Bridging the Gap: Combining Genomics and Transcriptomics Approaches to Understand Stylosanthes scabra, an Orphan Legume from the Brazilian Caatinga.</title>
        <authorList>
            <person name="Ferreira-Neto J.R.C."/>
            <person name="da Silva M.D."/>
            <person name="Binneck E."/>
            <person name="de Melo N.F."/>
            <person name="da Silva R.H."/>
            <person name="de Melo A.L.T.M."/>
            <person name="Pandolfi V."/>
            <person name="Bustamante F.O."/>
            <person name="Brasileiro-Vidal A.C."/>
            <person name="Benko-Iseppon A.M."/>
        </authorList>
    </citation>
    <scope>NUCLEOTIDE SEQUENCE [LARGE SCALE GENOMIC DNA]</scope>
    <source>
        <tissue evidence="4">Leaves</tissue>
    </source>
</reference>
<dbReference type="Pfam" id="PF20167">
    <property type="entry name" value="Transposase_32"/>
    <property type="match status" value="1"/>
</dbReference>
<feature type="region of interest" description="Disordered" evidence="1">
    <location>
        <begin position="92"/>
        <end position="111"/>
    </location>
</feature>
<feature type="region of interest" description="Disordered" evidence="1">
    <location>
        <begin position="421"/>
        <end position="457"/>
    </location>
</feature>
<dbReference type="Proteomes" id="UP001341840">
    <property type="component" value="Unassembled WGS sequence"/>
</dbReference>
<dbReference type="EMBL" id="JASCZI010091987">
    <property type="protein sequence ID" value="MED6151631.1"/>
    <property type="molecule type" value="Genomic_DNA"/>
</dbReference>
<evidence type="ECO:0000259" key="3">
    <source>
        <dbReference type="Pfam" id="PF20167"/>
    </source>
</evidence>
<feature type="compositionally biased region" description="Acidic residues" evidence="1">
    <location>
        <begin position="438"/>
        <end position="457"/>
    </location>
</feature>
<feature type="compositionally biased region" description="Pro residues" evidence="1">
    <location>
        <begin position="353"/>
        <end position="369"/>
    </location>
</feature>
<keyword evidence="2" id="KW-0732">Signal</keyword>
<feature type="domain" description="Putative plant transposon protein" evidence="3">
    <location>
        <begin position="154"/>
        <end position="335"/>
    </location>
</feature>
<organism evidence="4 5">
    <name type="scientific">Stylosanthes scabra</name>
    <dbReference type="NCBI Taxonomy" id="79078"/>
    <lineage>
        <taxon>Eukaryota</taxon>
        <taxon>Viridiplantae</taxon>
        <taxon>Streptophyta</taxon>
        <taxon>Embryophyta</taxon>
        <taxon>Tracheophyta</taxon>
        <taxon>Spermatophyta</taxon>
        <taxon>Magnoliopsida</taxon>
        <taxon>eudicotyledons</taxon>
        <taxon>Gunneridae</taxon>
        <taxon>Pentapetalae</taxon>
        <taxon>rosids</taxon>
        <taxon>fabids</taxon>
        <taxon>Fabales</taxon>
        <taxon>Fabaceae</taxon>
        <taxon>Papilionoideae</taxon>
        <taxon>50 kb inversion clade</taxon>
        <taxon>dalbergioids sensu lato</taxon>
        <taxon>Dalbergieae</taxon>
        <taxon>Pterocarpus clade</taxon>
        <taxon>Stylosanthes</taxon>
    </lineage>
</organism>
<feature type="compositionally biased region" description="Low complexity" evidence="1">
    <location>
        <begin position="421"/>
        <end position="437"/>
    </location>
</feature>
<keyword evidence="5" id="KW-1185">Reference proteome</keyword>
<comment type="caution">
    <text evidence="4">The sequence shown here is derived from an EMBL/GenBank/DDBJ whole genome shotgun (WGS) entry which is preliminary data.</text>
</comment>
<accession>A0ABU6TUP0</accession>
<feature type="region of interest" description="Disordered" evidence="1">
    <location>
        <begin position="348"/>
        <end position="388"/>
    </location>
</feature>
<evidence type="ECO:0000256" key="1">
    <source>
        <dbReference type="SAM" id="MobiDB-lite"/>
    </source>
</evidence>
<protein>
    <recommendedName>
        <fullName evidence="3">Putative plant transposon protein domain-containing protein</fullName>
    </recommendedName>
</protein>
<dbReference type="InterPro" id="IPR046796">
    <property type="entry name" value="Transposase_32_dom"/>
</dbReference>
<sequence>MVTLSNLISFLVFLYIFVCEKEWFSLNGDWCVRTPPTLQRWIRTMIITSRISTLPKWCVRTTPKFLDRELVTGWCIHTPALLQKMARKGKSVARQPSTRTRGAFSHRQPSQEAARYETAAQAERGELVIERKVLHQRVINFRGKKDTFREHIAKRGWDFMYNPTIDINMTLVREFHANRNEKNQEEVYMRGRKIPCHLRDIEGVLHLPRLEGKSGHHQTGERYDNNELDMNEVMQVIGREGATWPAVPGRLDKNLLNKDAWMWMKLVVSNIMPTRHETTLGIDHILLIYALMAGMSVSLPGIMVATMNEDPVKTKKQLLPFPMFITKWAAANEVPTFPGDEIFKTDSEVEQNPAPPAPVPAPAPVPPPAARTRAPVPSRGSSSQHSRDDLMRALRRNERIMCRHAQLMLMLHPDLDISQLQQISSPEVSEQQQQVASDSDDGDSSDEDGSDEESSEE</sequence>
<proteinExistence type="predicted"/>